<evidence type="ECO:0000313" key="3">
    <source>
        <dbReference type="Proteomes" id="UP000000305"/>
    </source>
</evidence>
<reference evidence="2 3" key="1">
    <citation type="journal article" date="2011" name="Science">
        <title>The ecoresponsive genome of Daphnia pulex.</title>
        <authorList>
            <person name="Colbourne J.K."/>
            <person name="Pfrender M.E."/>
            <person name="Gilbert D."/>
            <person name="Thomas W.K."/>
            <person name="Tucker A."/>
            <person name="Oakley T.H."/>
            <person name="Tokishita S."/>
            <person name="Aerts A."/>
            <person name="Arnold G.J."/>
            <person name="Basu M.K."/>
            <person name="Bauer D.J."/>
            <person name="Caceres C.E."/>
            <person name="Carmel L."/>
            <person name="Casola C."/>
            <person name="Choi J.H."/>
            <person name="Detter J.C."/>
            <person name="Dong Q."/>
            <person name="Dusheyko S."/>
            <person name="Eads B.D."/>
            <person name="Frohlich T."/>
            <person name="Geiler-Samerotte K.A."/>
            <person name="Gerlach D."/>
            <person name="Hatcher P."/>
            <person name="Jogdeo S."/>
            <person name="Krijgsveld J."/>
            <person name="Kriventseva E.V."/>
            <person name="Kultz D."/>
            <person name="Laforsch C."/>
            <person name="Lindquist E."/>
            <person name="Lopez J."/>
            <person name="Manak J.R."/>
            <person name="Muller J."/>
            <person name="Pangilinan J."/>
            <person name="Patwardhan R.P."/>
            <person name="Pitluck S."/>
            <person name="Pritham E.J."/>
            <person name="Rechtsteiner A."/>
            <person name="Rho M."/>
            <person name="Rogozin I.B."/>
            <person name="Sakarya O."/>
            <person name="Salamov A."/>
            <person name="Schaack S."/>
            <person name="Shapiro H."/>
            <person name="Shiga Y."/>
            <person name="Skalitzky C."/>
            <person name="Smith Z."/>
            <person name="Souvorov A."/>
            <person name="Sung W."/>
            <person name="Tang Z."/>
            <person name="Tsuchiya D."/>
            <person name="Tu H."/>
            <person name="Vos H."/>
            <person name="Wang M."/>
            <person name="Wolf Y.I."/>
            <person name="Yamagata H."/>
            <person name="Yamada T."/>
            <person name="Ye Y."/>
            <person name="Shaw J.R."/>
            <person name="Andrews J."/>
            <person name="Crease T.J."/>
            <person name="Tang H."/>
            <person name="Lucas S.M."/>
            <person name="Robertson H.M."/>
            <person name="Bork P."/>
            <person name="Koonin E.V."/>
            <person name="Zdobnov E.M."/>
            <person name="Grigoriev I.V."/>
            <person name="Lynch M."/>
            <person name="Boore J.L."/>
        </authorList>
    </citation>
    <scope>NUCLEOTIDE SEQUENCE [LARGE SCALE GENOMIC DNA]</scope>
</reference>
<sequence length="114" mass="12246">MLRSIDIPAAFVFPVVLLLLLLQMAVTSVWGTLPFGNRNGDSGAAGGFVVGGVGGGRRNNPRLPVSPEAYMSSVSYFTFIIPGSYIPTVKFETFHFGLIPGKGDKSIRLKKTKE</sequence>
<dbReference type="EMBL" id="GL732599">
    <property type="protein sequence ID" value="EFX72480.1"/>
    <property type="molecule type" value="Genomic_DNA"/>
</dbReference>
<dbReference type="HOGENOM" id="CLU_2123538_0_0_1"/>
<organism evidence="2 3">
    <name type="scientific">Daphnia pulex</name>
    <name type="common">Water flea</name>
    <dbReference type="NCBI Taxonomy" id="6669"/>
    <lineage>
        <taxon>Eukaryota</taxon>
        <taxon>Metazoa</taxon>
        <taxon>Ecdysozoa</taxon>
        <taxon>Arthropoda</taxon>
        <taxon>Crustacea</taxon>
        <taxon>Branchiopoda</taxon>
        <taxon>Diplostraca</taxon>
        <taxon>Cladocera</taxon>
        <taxon>Anomopoda</taxon>
        <taxon>Daphniidae</taxon>
        <taxon>Daphnia</taxon>
    </lineage>
</organism>
<accession>E9H6Y3</accession>
<keyword evidence="3" id="KW-1185">Reference proteome</keyword>
<dbReference type="Proteomes" id="UP000000305">
    <property type="component" value="Unassembled WGS sequence"/>
</dbReference>
<dbReference type="AlphaFoldDB" id="E9H6Y3"/>
<gene>
    <name evidence="2" type="ORF">DAPPUDRAFT_110774</name>
</gene>
<feature type="signal peptide" evidence="1">
    <location>
        <begin position="1"/>
        <end position="31"/>
    </location>
</feature>
<name>E9H6Y3_DAPPU</name>
<protein>
    <submittedName>
        <fullName evidence="2">Uncharacterized protein</fullName>
    </submittedName>
</protein>
<feature type="chain" id="PRO_5003241751" evidence="1">
    <location>
        <begin position="32"/>
        <end position="114"/>
    </location>
</feature>
<dbReference type="InParanoid" id="E9H6Y3"/>
<proteinExistence type="predicted"/>
<dbReference type="KEGG" id="dpx:DAPPUDRAFT_110774"/>
<evidence type="ECO:0000256" key="1">
    <source>
        <dbReference type="SAM" id="SignalP"/>
    </source>
</evidence>
<keyword evidence="1" id="KW-0732">Signal</keyword>
<evidence type="ECO:0000313" key="2">
    <source>
        <dbReference type="EMBL" id="EFX72480.1"/>
    </source>
</evidence>